<dbReference type="NCBIfam" id="TIGR02226">
    <property type="entry name" value="two_anch"/>
    <property type="match status" value="1"/>
</dbReference>
<evidence type="ECO:0000313" key="5">
    <source>
        <dbReference type="Proteomes" id="UP000251993"/>
    </source>
</evidence>
<proteinExistence type="predicted"/>
<dbReference type="OrthoDB" id="9810200at2"/>
<dbReference type="InterPro" id="IPR013783">
    <property type="entry name" value="Ig-like_fold"/>
</dbReference>
<keyword evidence="5" id="KW-1185">Reference proteome</keyword>
<evidence type="ECO:0000259" key="3">
    <source>
        <dbReference type="Pfam" id="PF07705"/>
    </source>
</evidence>
<dbReference type="RefSeq" id="WP_114065518.1">
    <property type="nucleotide sequence ID" value="NZ_CP030850.1"/>
</dbReference>
<evidence type="ECO:0000259" key="2">
    <source>
        <dbReference type="Pfam" id="PF07584"/>
    </source>
</evidence>
<feature type="domain" description="Aerotolerance regulator N-terminal" evidence="2">
    <location>
        <begin position="1"/>
        <end position="76"/>
    </location>
</feature>
<keyword evidence="1" id="KW-1133">Transmembrane helix</keyword>
<dbReference type="InterPro" id="IPR024163">
    <property type="entry name" value="Aerotolerance_reg_N"/>
</dbReference>
<dbReference type="InterPro" id="IPR029062">
    <property type="entry name" value="Class_I_gatase-like"/>
</dbReference>
<feature type="transmembrane region" description="Helical" evidence="1">
    <location>
        <begin position="662"/>
        <end position="684"/>
    </location>
</feature>
<dbReference type="InterPro" id="IPR011635">
    <property type="entry name" value="CARDB"/>
</dbReference>
<dbReference type="InterPro" id="IPR011933">
    <property type="entry name" value="Double_TM_dom"/>
</dbReference>
<keyword evidence="1" id="KW-0812">Transmembrane</keyword>
<dbReference type="KEGG" id="run:DR864_02785"/>
<dbReference type="PANTHER" id="PTHR37464:SF1">
    <property type="entry name" value="BLL2463 PROTEIN"/>
    <property type="match status" value="1"/>
</dbReference>
<sequence length="685" mass="77165">MQFLFPTFLWSLLAVGIPIAIHLFNFRRTRRVFFSNVSLLKNVEMETSSFRRLKQYLILATRVLAISALVFAFAQPYLPSKNKAGTNAQSVTSAYIDNSFSMQNEDNNQRYLDIATGKLDQLLTLFRNATRLQLITNDFSPEEQQLTTTDRIKDRLTTLKLAHTPRNFASIYKRQANLLGRYAGSGKNQLFWFSDFQKSTAGDLSNLKVDSLNRLYIIPVQTTASQNVYVDSVWLNTPFVREFQNNVLYVRVSNAGNDDVRNLVVKLYLDDVQVSTAPVNLAPKGAATTAFNFNVRGKGFKRGRVTFDDLPITFDNEYFFVLNASPLIRVLHVAGQPNPARSVEKVFANDSLFTLRTVSANNADIGLLKQSDLVILESVERVEGAMRSEIENFTKRGGSVLVIPPSNPDMVSYGGFLSSLGVGGLQERPSDEAIPLANPERGSPFFSDVFEQSVRQENLELPVSKPVWQWQPGGAKLLSLRSGDIFLSQSVIQRGKVYVMANPLSESFGSFAQNALFVPVMYKIAAQSVREQRTAYSFDENTVSLTVPESSQNTIFKLKKDKIELIPVQRLNGNQLTLELPKSNQLNANQDLDAGYYELQKDGQTIQLLAFNHDNLESQLDYYTPAELRKLFANQPNVQVFDNVADGDFVKEFQKQNVGVSLWSYFLWAALLFLLLEILVIRFVK</sequence>
<protein>
    <recommendedName>
        <fullName evidence="6">Aerotolerance regulator N-terminal domain-containing protein</fullName>
    </recommendedName>
</protein>
<dbReference type="PANTHER" id="PTHR37464">
    <property type="entry name" value="BLL2463 PROTEIN"/>
    <property type="match status" value="1"/>
</dbReference>
<feature type="domain" description="CARDB" evidence="3">
    <location>
        <begin position="244"/>
        <end position="299"/>
    </location>
</feature>
<dbReference type="AlphaFoldDB" id="A0A344TDL0"/>
<accession>A0A344TDL0</accession>
<dbReference type="Pfam" id="PF07705">
    <property type="entry name" value="CARDB"/>
    <property type="match status" value="1"/>
</dbReference>
<dbReference type="Proteomes" id="UP000251993">
    <property type="component" value="Chromosome"/>
</dbReference>
<dbReference type="EMBL" id="CP030850">
    <property type="protein sequence ID" value="AXE16731.1"/>
    <property type="molecule type" value="Genomic_DNA"/>
</dbReference>
<name>A0A344TDL0_9BACT</name>
<organism evidence="4 5">
    <name type="scientific">Runella rosea</name>
    <dbReference type="NCBI Taxonomy" id="2259595"/>
    <lineage>
        <taxon>Bacteria</taxon>
        <taxon>Pseudomonadati</taxon>
        <taxon>Bacteroidota</taxon>
        <taxon>Cytophagia</taxon>
        <taxon>Cytophagales</taxon>
        <taxon>Spirosomataceae</taxon>
        <taxon>Runella</taxon>
    </lineage>
</organism>
<dbReference type="SUPFAM" id="SSF52317">
    <property type="entry name" value="Class I glutamine amidotransferase-like"/>
    <property type="match status" value="1"/>
</dbReference>
<reference evidence="4 5" key="1">
    <citation type="submission" date="2018-07" db="EMBL/GenBank/DDBJ databases">
        <title>Genome sequencing of Runella.</title>
        <authorList>
            <person name="Baek M.-G."/>
            <person name="Yi H."/>
        </authorList>
    </citation>
    <scope>NUCLEOTIDE SEQUENCE [LARGE SCALE GENOMIC DNA]</scope>
    <source>
        <strain evidence="4 5">HYN0085</strain>
    </source>
</reference>
<gene>
    <name evidence="4" type="ORF">DR864_02785</name>
</gene>
<keyword evidence="1" id="KW-0472">Membrane</keyword>
<evidence type="ECO:0008006" key="6">
    <source>
        <dbReference type="Google" id="ProtNLM"/>
    </source>
</evidence>
<dbReference type="Gene3D" id="2.60.40.10">
    <property type="entry name" value="Immunoglobulins"/>
    <property type="match status" value="1"/>
</dbReference>
<evidence type="ECO:0000313" key="4">
    <source>
        <dbReference type="EMBL" id="AXE16731.1"/>
    </source>
</evidence>
<feature type="transmembrane region" description="Helical" evidence="1">
    <location>
        <begin position="6"/>
        <end position="26"/>
    </location>
</feature>
<feature type="transmembrane region" description="Helical" evidence="1">
    <location>
        <begin position="56"/>
        <end position="78"/>
    </location>
</feature>
<dbReference type="Pfam" id="PF07584">
    <property type="entry name" value="BatA"/>
    <property type="match status" value="1"/>
</dbReference>
<evidence type="ECO:0000256" key="1">
    <source>
        <dbReference type="SAM" id="Phobius"/>
    </source>
</evidence>